<feature type="compositionally biased region" description="Basic and acidic residues" evidence="1">
    <location>
        <begin position="28"/>
        <end position="48"/>
    </location>
</feature>
<proteinExistence type="predicted"/>
<dbReference type="InterPro" id="IPR012337">
    <property type="entry name" value="RNaseH-like_sf"/>
</dbReference>
<feature type="compositionally biased region" description="Acidic residues" evidence="1">
    <location>
        <begin position="1"/>
        <end position="14"/>
    </location>
</feature>
<feature type="region of interest" description="Disordered" evidence="1">
    <location>
        <begin position="317"/>
        <end position="345"/>
    </location>
</feature>
<accession>A0A8J2MJ62</accession>
<feature type="compositionally biased region" description="Low complexity" evidence="1">
    <location>
        <begin position="15"/>
        <end position="27"/>
    </location>
</feature>
<feature type="region of interest" description="Disordered" evidence="1">
    <location>
        <begin position="1"/>
        <end position="48"/>
    </location>
</feature>
<dbReference type="Proteomes" id="UP000786811">
    <property type="component" value="Unassembled WGS sequence"/>
</dbReference>
<dbReference type="OrthoDB" id="8195018at2759"/>
<evidence type="ECO:0000256" key="1">
    <source>
        <dbReference type="SAM" id="MobiDB-lite"/>
    </source>
</evidence>
<dbReference type="EMBL" id="CAJNRD030001118">
    <property type="protein sequence ID" value="CAG5085066.1"/>
    <property type="molecule type" value="Genomic_DNA"/>
</dbReference>
<dbReference type="SUPFAM" id="SSF53098">
    <property type="entry name" value="Ribonuclease H-like"/>
    <property type="match status" value="1"/>
</dbReference>
<reference evidence="2" key="1">
    <citation type="submission" date="2021-04" db="EMBL/GenBank/DDBJ databases">
        <authorList>
            <person name="Chebbi M.A.C M."/>
        </authorList>
    </citation>
    <scope>NUCLEOTIDE SEQUENCE</scope>
</reference>
<gene>
    <name evidence="2" type="ORF">HICCMSTLAB_LOCUS4266</name>
</gene>
<organism evidence="2 3">
    <name type="scientific">Cotesia congregata</name>
    <name type="common">Parasitoid wasp</name>
    <name type="synonym">Apanteles congregatus</name>
    <dbReference type="NCBI Taxonomy" id="51543"/>
    <lineage>
        <taxon>Eukaryota</taxon>
        <taxon>Metazoa</taxon>
        <taxon>Ecdysozoa</taxon>
        <taxon>Arthropoda</taxon>
        <taxon>Hexapoda</taxon>
        <taxon>Insecta</taxon>
        <taxon>Pterygota</taxon>
        <taxon>Neoptera</taxon>
        <taxon>Endopterygota</taxon>
        <taxon>Hymenoptera</taxon>
        <taxon>Apocrita</taxon>
        <taxon>Ichneumonoidea</taxon>
        <taxon>Braconidae</taxon>
        <taxon>Microgastrinae</taxon>
        <taxon>Cotesia</taxon>
    </lineage>
</organism>
<name>A0A8J2MJ62_COTCN</name>
<dbReference type="PANTHER" id="PTHR47501:SF5">
    <property type="entry name" value="HAT C-TERMINAL DIMERISATION DOMAIN-CONTAINING PROTEIN"/>
    <property type="match status" value="1"/>
</dbReference>
<dbReference type="PANTHER" id="PTHR47501">
    <property type="entry name" value="TRANSPOSASE-RELATED"/>
    <property type="match status" value="1"/>
</dbReference>
<dbReference type="AlphaFoldDB" id="A0A8J2MJ62"/>
<evidence type="ECO:0000313" key="3">
    <source>
        <dbReference type="Proteomes" id="UP000786811"/>
    </source>
</evidence>
<evidence type="ECO:0000313" key="2">
    <source>
        <dbReference type="EMBL" id="CAG5085066.1"/>
    </source>
</evidence>
<keyword evidence="3" id="KW-1185">Reference proteome</keyword>
<sequence>DEDNNEAEENEEDLNSSSDSESNSNSREVSESEEKCDSDQNEWAERESLSTVMEEELKNILPVHIRCASHTLNLVATTDAMVCIKSSKSLESNYNKMIDRCSSLLQLLSAPKKAENAKSILGKSLKRPVATRWNSLYDSLIQIFSLKEKILNNVQALEMTKPLKETDFRFIEEYCRCHQPIAQAIDVLQGDQIASYGYLLPTLIMTRKRLLACKDLKFHYCQKLVSGLIGAVEKRFKNIFAVVDEGRTAAVAAACHPMFKLRWLSSLNNSAQDNVMKAIQEAIEFFCDTPVDQSQTLPAGAIDDFFDFDDQPLNTDSNSITPSTSTSLSSTASNTSVASSSSARPFGSTVPEVNFIKFTTKARTDFQILNSYPIVREIFLKTNTILPPSAPVERLFSYATMCDLPKYTKLSDKNFELRVIMKCNASAAKKK</sequence>
<feature type="non-terminal residue" evidence="2">
    <location>
        <position position="431"/>
    </location>
</feature>
<comment type="caution">
    <text evidence="2">The sequence shown here is derived from an EMBL/GenBank/DDBJ whole genome shotgun (WGS) entry which is preliminary data.</text>
</comment>
<feature type="non-terminal residue" evidence="2">
    <location>
        <position position="1"/>
    </location>
</feature>
<protein>
    <submittedName>
        <fullName evidence="2">Uncharacterized protein</fullName>
    </submittedName>
</protein>
<feature type="compositionally biased region" description="Low complexity" evidence="1">
    <location>
        <begin position="317"/>
        <end position="343"/>
    </location>
</feature>